<sequence>MPQLNFLSFFFEFICFLLMFFFVTELFKQDSL</sequence>
<feature type="transmembrane region" description="Helical" evidence="1">
    <location>
        <begin position="6"/>
        <end position="27"/>
    </location>
</feature>
<name>A0A024GX33_9ASCI</name>
<dbReference type="EMBL" id="HF548554">
    <property type="protein sequence ID" value="CCO25720.1"/>
    <property type="molecule type" value="Genomic_DNA"/>
</dbReference>
<geneLocation type="mitochondrion" evidence="2"/>
<dbReference type="EMBL" id="HG931922">
    <property type="protein sequence ID" value="CDM98948.1"/>
    <property type="molecule type" value="Genomic_DNA"/>
</dbReference>
<dbReference type="AlphaFoldDB" id="A0A024GX33"/>
<keyword evidence="1" id="KW-0812">Transmembrane</keyword>
<keyword evidence="2" id="KW-0496">Mitochondrion</keyword>
<evidence type="ECO:0000256" key="1">
    <source>
        <dbReference type="SAM" id="Phobius"/>
    </source>
</evidence>
<protein>
    <submittedName>
        <fullName evidence="2">ATPase subunit 8</fullName>
    </submittedName>
</protein>
<gene>
    <name evidence="2" type="primary">atp8</name>
</gene>
<accession>A0A024GX33</accession>
<dbReference type="RefSeq" id="YP_009029826.1">
    <property type="nucleotide sequence ID" value="NC_024104.1"/>
</dbReference>
<keyword evidence="1" id="KW-1133">Transmembrane helix</keyword>
<proteinExistence type="predicted"/>
<dbReference type="GeneID" id="19351225"/>
<reference evidence="2" key="1">
    <citation type="journal article" date="2014" name="Genome Biol. Evol.">
        <title>Ascidian mitogenomics: comparison of evolutionary rates in closely related taxa provides evidence of ongoing speciation events.</title>
        <authorList>
            <person name="Griggio F."/>
            <person name="Voskoboynik A."/>
            <person name="Iannelli F."/>
            <person name="Justy F."/>
            <person name="Tilak M.K."/>
            <person name="Turon X."/>
            <person name="Pesole G."/>
            <person name="Douzery E.J."/>
            <person name="Mastrototaro F."/>
            <person name="Gissi C."/>
        </authorList>
    </citation>
    <scope>NUCLEOTIDE SEQUENCE</scope>
    <source>
        <strain evidence="3">PE</strain>
        <tissue evidence="2">Colony</tissue>
    </source>
</reference>
<keyword evidence="1" id="KW-0472">Membrane</keyword>
<organism evidence="2">
    <name type="scientific">Botrylloides giganteus</name>
    <dbReference type="NCBI Taxonomy" id="2034436"/>
    <lineage>
        <taxon>Eukaryota</taxon>
        <taxon>Metazoa</taxon>
        <taxon>Chordata</taxon>
        <taxon>Tunicata</taxon>
        <taxon>Ascidiacea</taxon>
        <taxon>Stolidobranchia</taxon>
        <taxon>Styelidae</taxon>
        <taxon>Botrylloides</taxon>
    </lineage>
</organism>
<evidence type="ECO:0000313" key="3">
    <source>
        <dbReference type="EMBL" id="CDM98948.1"/>
    </source>
</evidence>
<evidence type="ECO:0000313" key="2">
    <source>
        <dbReference type="EMBL" id="CCO25720.1"/>
    </source>
</evidence>